<feature type="active site" description="Acyl-ester intermediate" evidence="4">
    <location>
        <position position="239"/>
    </location>
</feature>
<dbReference type="Gene3D" id="3.40.50.1820">
    <property type="entry name" value="alpha/beta hydrolase"/>
    <property type="match status" value="1"/>
</dbReference>
<dbReference type="EC" id="3.1.1.-" evidence="5"/>
<dbReference type="InterPro" id="IPR000997">
    <property type="entry name" value="Cholinesterase"/>
</dbReference>
<dbReference type="PANTHER" id="PTHR43918:SF4">
    <property type="entry name" value="CARBOXYLIC ESTER HYDROLASE"/>
    <property type="match status" value="1"/>
</dbReference>
<dbReference type="Proteomes" id="UP001161017">
    <property type="component" value="Unassembled WGS sequence"/>
</dbReference>
<dbReference type="SUPFAM" id="SSF53474">
    <property type="entry name" value="alpha/beta-Hydrolases"/>
    <property type="match status" value="1"/>
</dbReference>
<organism evidence="7 8">
    <name type="scientific">Ramalina farinacea</name>
    <dbReference type="NCBI Taxonomy" id="258253"/>
    <lineage>
        <taxon>Eukaryota</taxon>
        <taxon>Fungi</taxon>
        <taxon>Dikarya</taxon>
        <taxon>Ascomycota</taxon>
        <taxon>Pezizomycotina</taxon>
        <taxon>Lecanoromycetes</taxon>
        <taxon>OSLEUM clade</taxon>
        <taxon>Lecanoromycetidae</taxon>
        <taxon>Lecanorales</taxon>
        <taxon>Lecanorineae</taxon>
        <taxon>Ramalinaceae</taxon>
        <taxon>Ramalina</taxon>
    </lineage>
</organism>
<feature type="chain" id="PRO_5041485196" description="Carboxylic ester hydrolase" evidence="5">
    <location>
        <begin position="26"/>
        <end position="559"/>
    </location>
</feature>
<feature type="active site" description="Charge relay system" evidence="4">
    <location>
        <position position="352"/>
    </location>
</feature>
<sequence length="559" mass="59301">MRDLTNILWMVCSVCLIVPHGRALAAATDWRACNGQLQVLNSSSAEPTATIDSGVVIGFATTLPSPSVTVNKFLGIQFAVSPPERFSPPVPVPKFTTPRKTQNFTSACIQQFQSDFFRLLTGGTGNPGDSEDCLYMNVYAPAGGCAGKPVMFWIYGGHLQQGTAMQDIYDGSKFAASEDVVVVSANYRTNVFGFSSSPEIPTAKQNVGFLDQRLALDWVQRNIAAFGGDPAKVTLVGQSSGASSVDRLVLSPPKPVPFRGAITESGQASVGAGGSSGNLTSWKVLAKALNCSDTKSQLACVRGADAVKIQALLNTTNLPFPPVSDNVTQLALPIDRTKVQSVPYLTGTNGQEGRLFLAPSANITNVTEILDANGLSLVNMIPGVAGYYPIPSAGISSAFEAASQLYTELVFQCPAAVVANQSVAAGFPTWRYFFNQSFPNINESAALATIGEANLDLGAIHAYEIPFVFGNALDLVPTEQELALSKTIQTAWGSFIKNPDTTGPGWPRYGSRIDGVNPKGVADLGLPKEEGVTMIEEQKIDARCVLYTDVYRTGTAPAF</sequence>
<feature type="domain" description="Carboxylesterase type B" evidence="6">
    <location>
        <begin position="46"/>
        <end position="511"/>
    </location>
</feature>
<comment type="similarity">
    <text evidence="1 5">Belongs to the type-B carboxylesterase/lipase family.</text>
</comment>
<evidence type="ECO:0000256" key="1">
    <source>
        <dbReference type="ARBA" id="ARBA00005964"/>
    </source>
</evidence>
<dbReference type="AlphaFoldDB" id="A0AA43QE36"/>
<evidence type="ECO:0000313" key="8">
    <source>
        <dbReference type="Proteomes" id="UP001161017"/>
    </source>
</evidence>
<evidence type="ECO:0000259" key="6">
    <source>
        <dbReference type="Pfam" id="PF00135"/>
    </source>
</evidence>
<dbReference type="Pfam" id="PF00135">
    <property type="entry name" value="COesterase"/>
    <property type="match status" value="1"/>
</dbReference>
<keyword evidence="8" id="KW-1185">Reference proteome</keyword>
<dbReference type="EMBL" id="JAPUFD010000001">
    <property type="protein sequence ID" value="MDI1484873.1"/>
    <property type="molecule type" value="Genomic_DNA"/>
</dbReference>
<dbReference type="PRINTS" id="PR00878">
    <property type="entry name" value="CHOLNESTRASE"/>
</dbReference>
<dbReference type="PANTHER" id="PTHR43918">
    <property type="entry name" value="ACETYLCHOLINESTERASE"/>
    <property type="match status" value="1"/>
</dbReference>
<keyword evidence="2 5" id="KW-0378">Hydrolase</keyword>
<feature type="signal peptide" evidence="5">
    <location>
        <begin position="1"/>
        <end position="25"/>
    </location>
</feature>
<evidence type="ECO:0000256" key="4">
    <source>
        <dbReference type="PIRSR" id="PIRSR600997-1"/>
    </source>
</evidence>
<comment type="caution">
    <text evidence="7">The sequence shown here is derived from an EMBL/GenBank/DDBJ whole genome shotgun (WGS) entry which is preliminary data.</text>
</comment>
<protein>
    <recommendedName>
        <fullName evidence="5">Carboxylic ester hydrolase</fullName>
        <ecNumber evidence="5">3.1.1.-</ecNumber>
    </recommendedName>
</protein>
<evidence type="ECO:0000256" key="3">
    <source>
        <dbReference type="ARBA" id="ARBA00023157"/>
    </source>
</evidence>
<feature type="active site" description="Charge relay system" evidence="4">
    <location>
        <position position="461"/>
    </location>
</feature>
<dbReference type="PROSITE" id="PS00122">
    <property type="entry name" value="CARBOXYLESTERASE_B_1"/>
    <property type="match status" value="1"/>
</dbReference>
<dbReference type="GO" id="GO:0004104">
    <property type="term" value="F:cholinesterase activity"/>
    <property type="evidence" value="ECO:0007669"/>
    <property type="project" value="InterPro"/>
</dbReference>
<reference evidence="7" key="1">
    <citation type="journal article" date="2023" name="Genome Biol. Evol.">
        <title>First Whole Genome Sequence and Flow Cytometry Genome Size Data for the Lichen-Forming Fungus Ramalina farinacea (Ascomycota).</title>
        <authorList>
            <person name="Llewellyn T."/>
            <person name="Mian S."/>
            <person name="Hill R."/>
            <person name="Leitch I.J."/>
            <person name="Gaya E."/>
        </authorList>
    </citation>
    <scope>NUCLEOTIDE SEQUENCE</scope>
    <source>
        <strain evidence="7">LIQ254RAFAR</strain>
    </source>
</reference>
<dbReference type="InterPro" id="IPR002018">
    <property type="entry name" value="CarbesteraseB"/>
</dbReference>
<accession>A0AA43QE36</accession>
<name>A0AA43QE36_9LECA</name>
<dbReference type="InterPro" id="IPR029058">
    <property type="entry name" value="AB_hydrolase_fold"/>
</dbReference>
<evidence type="ECO:0000313" key="7">
    <source>
        <dbReference type="EMBL" id="MDI1484873.1"/>
    </source>
</evidence>
<gene>
    <name evidence="7" type="ORF">OHK93_000007</name>
</gene>
<evidence type="ECO:0000256" key="2">
    <source>
        <dbReference type="ARBA" id="ARBA00022801"/>
    </source>
</evidence>
<dbReference type="InterPro" id="IPR019826">
    <property type="entry name" value="Carboxylesterase_B_AS"/>
</dbReference>
<keyword evidence="3" id="KW-1015">Disulfide bond</keyword>
<proteinExistence type="inferred from homology"/>
<evidence type="ECO:0000256" key="5">
    <source>
        <dbReference type="RuleBase" id="RU361235"/>
    </source>
</evidence>
<keyword evidence="5" id="KW-0732">Signal</keyword>
<dbReference type="InterPro" id="IPR050654">
    <property type="entry name" value="AChE-related_enzymes"/>
</dbReference>